<organism evidence="3 4">
    <name type="scientific">Paractinoplanes brasiliensis</name>
    <dbReference type="NCBI Taxonomy" id="52695"/>
    <lineage>
        <taxon>Bacteria</taxon>
        <taxon>Bacillati</taxon>
        <taxon>Actinomycetota</taxon>
        <taxon>Actinomycetes</taxon>
        <taxon>Micromonosporales</taxon>
        <taxon>Micromonosporaceae</taxon>
        <taxon>Paractinoplanes</taxon>
    </lineage>
</organism>
<keyword evidence="3" id="KW-0808">Transferase</keyword>
<dbReference type="Pfam" id="PF00480">
    <property type="entry name" value="ROK"/>
    <property type="match status" value="1"/>
</dbReference>
<reference evidence="3 4" key="1">
    <citation type="submission" date="2019-03" db="EMBL/GenBank/DDBJ databases">
        <title>Sequencing the genomes of 1000 actinobacteria strains.</title>
        <authorList>
            <person name="Klenk H.-P."/>
        </authorList>
    </citation>
    <scope>NUCLEOTIDE SEQUENCE [LARGE SCALE GENOMIC DNA]</scope>
    <source>
        <strain evidence="3 4">DSM 43805</strain>
    </source>
</reference>
<comment type="caution">
    <text evidence="3">The sequence shown here is derived from an EMBL/GenBank/DDBJ whole genome shotgun (WGS) entry which is preliminary data.</text>
</comment>
<proteinExistence type="inferred from homology"/>
<dbReference type="EMBL" id="SNWR01000001">
    <property type="protein sequence ID" value="TDO40551.1"/>
    <property type="molecule type" value="Genomic_DNA"/>
</dbReference>
<dbReference type="SUPFAM" id="SSF53067">
    <property type="entry name" value="Actin-like ATPase domain"/>
    <property type="match status" value="1"/>
</dbReference>
<comment type="similarity">
    <text evidence="1">Belongs to the ROK (NagC/XylR) family.</text>
</comment>
<dbReference type="GO" id="GO:0016301">
    <property type="term" value="F:kinase activity"/>
    <property type="evidence" value="ECO:0007669"/>
    <property type="project" value="UniProtKB-KW"/>
</dbReference>
<dbReference type="CDD" id="cd23763">
    <property type="entry name" value="ASKHA_ATPase_ROK"/>
    <property type="match status" value="1"/>
</dbReference>
<evidence type="ECO:0000313" key="4">
    <source>
        <dbReference type="Proteomes" id="UP000294901"/>
    </source>
</evidence>
<dbReference type="PANTHER" id="PTHR18964">
    <property type="entry name" value="ROK (REPRESSOR, ORF, KINASE) FAMILY"/>
    <property type="match status" value="1"/>
</dbReference>
<keyword evidence="4" id="KW-1185">Reference proteome</keyword>
<evidence type="ECO:0000256" key="1">
    <source>
        <dbReference type="ARBA" id="ARBA00006479"/>
    </source>
</evidence>
<dbReference type="InterPro" id="IPR043129">
    <property type="entry name" value="ATPase_NBD"/>
</dbReference>
<dbReference type="GO" id="GO:0003700">
    <property type="term" value="F:DNA-binding transcription factor activity"/>
    <property type="evidence" value="ECO:0007669"/>
    <property type="project" value="InterPro"/>
</dbReference>
<dbReference type="InterPro" id="IPR000600">
    <property type="entry name" value="ROK"/>
</dbReference>
<dbReference type="OrthoDB" id="3523179at2"/>
<dbReference type="RefSeq" id="WP_133874709.1">
    <property type="nucleotide sequence ID" value="NZ_BOMD01000007.1"/>
</dbReference>
<dbReference type="SUPFAM" id="SSF46785">
    <property type="entry name" value="Winged helix' DNA-binding domain"/>
    <property type="match status" value="1"/>
</dbReference>
<dbReference type="Gene3D" id="3.30.420.40">
    <property type="match status" value="2"/>
</dbReference>
<dbReference type="PANTHER" id="PTHR18964:SF149">
    <property type="entry name" value="BIFUNCTIONAL UDP-N-ACETYLGLUCOSAMINE 2-EPIMERASE_N-ACETYLMANNOSAMINE KINASE"/>
    <property type="match status" value="1"/>
</dbReference>
<name>A0A4R6JXY5_9ACTN</name>
<accession>A0A4R6JXY5</accession>
<dbReference type="Pfam" id="PF12802">
    <property type="entry name" value="MarR_2"/>
    <property type="match status" value="1"/>
</dbReference>
<gene>
    <name evidence="3" type="ORF">C8E87_4266</name>
</gene>
<keyword evidence="3" id="KW-0418">Kinase</keyword>
<evidence type="ECO:0000259" key="2">
    <source>
        <dbReference type="Pfam" id="PF12802"/>
    </source>
</evidence>
<dbReference type="InterPro" id="IPR000835">
    <property type="entry name" value="HTH_MarR-typ"/>
</dbReference>
<dbReference type="Gene3D" id="1.10.10.10">
    <property type="entry name" value="Winged helix-like DNA-binding domain superfamily/Winged helix DNA-binding domain"/>
    <property type="match status" value="1"/>
</dbReference>
<sequence length="396" mass="40448">MASTRLPGTPRLLRALNDRAALELLLNRGPLTRAQLGEMTGLSKVTASQLVERLEQRGLVRRVGEQAGGRGPNAQLYAVTPGSAHVIGVDVGPDRVVAACADITGSIIGRVEQSTKDTDDPVGVVHNAVVQAATDAGTDMTSVRRVVLGTPGLVDPASGEISFAWDLPRWHRGLLDDLRRDLSTTVVFGNDVNMAAVAESSTGAAAGIKDFVLIWAGRGVGLASVIDGRLHQGSTGAAGEIGYLPVAGAEVPRHLGRKATKGGVRGAFQSIAGADAVKAIGKKYGFRGAEAADVVRDAVEAGPAGEPVLDELAARLALGVAATCVVLDPPLVVLAGEVSQAGGPALAARVENEVASITLVSPKVVITGVESEPVLHGALHTALGAVRDEVFGSTTG</sequence>
<feature type="domain" description="HTH marR-type" evidence="2">
    <location>
        <begin position="21"/>
        <end position="70"/>
    </location>
</feature>
<dbReference type="InterPro" id="IPR036388">
    <property type="entry name" value="WH-like_DNA-bd_sf"/>
</dbReference>
<evidence type="ECO:0000313" key="3">
    <source>
        <dbReference type="EMBL" id="TDO40551.1"/>
    </source>
</evidence>
<dbReference type="InterPro" id="IPR036390">
    <property type="entry name" value="WH_DNA-bd_sf"/>
</dbReference>
<dbReference type="AlphaFoldDB" id="A0A4R6JXY5"/>
<protein>
    <submittedName>
        <fullName evidence="3">Putative NBD/HSP70 family sugar kinase</fullName>
    </submittedName>
</protein>
<dbReference type="Proteomes" id="UP000294901">
    <property type="component" value="Unassembled WGS sequence"/>
</dbReference>